<feature type="transmembrane region" description="Helical" evidence="7">
    <location>
        <begin position="808"/>
        <end position="830"/>
    </location>
</feature>
<name>A0ABP5K947_9ACTN</name>
<keyword evidence="4 7" id="KW-1133">Transmembrane helix</keyword>
<evidence type="ECO:0000256" key="4">
    <source>
        <dbReference type="ARBA" id="ARBA00022989"/>
    </source>
</evidence>
<evidence type="ECO:0000259" key="9">
    <source>
        <dbReference type="Pfam" id="PF12704"/>
    </source>
</evidence>
<dbReference type="PANTHER" id="PTHR30572">
    <property type="entry name" value="MEMBRANE COMPONENT OF TRANSPORTER-RELATED"/>
    <property type="match status" value="1"/>
</dbReference>
<dbReference type="RefSeq" id="WP_344304329.1">
    <property type="nucleotide sequence ID" value="NZ_BAAAQQ010000012.1"/>
</dbReference>
<comment type="subcellular location">
    <subcellularLocation>
        <location evidence="1">Cell membrane</location>
        <topology evidence="1">Multi-pass membrane protein</topology>
    </subcellularLocation>
</comment>
<evidence type="ECO:0000313" key="10">
    <source>
        <dbReference type="EMBL" id="GAA2127697.1"/>
    </source>
</evidence>
<proteinExistence type="inferred from homology"/>
<evidence type="ECO:0000256" key="7">
    <source>
        <dbReference type="SAM" id="Phobius"/>
    </source>
</evidence>
<evidence type="ECO:0000256" key="5">
    <source>
        <dbReference type="ARBA" id="ARBA00023136"/>
    </source>
</evidence>
<protein>
    <submittedName>
        <fullName evidence="10">FtsX-like permease family protein</fullName>
    </submittedName>
</protein>
<keyword evidence="2" id="KW-1003">Cell membrane</keyword>
<reference evidence="11" key="1">
    <citation type="journal article" date="2019" name="Int. J. Syst. Evol. Microbiol.">
        <title>The Global Catalogue of Microorganisms (GCM) 10K type strain sequencing project: providing services to taxonomists for standard genome sequencing and annotation.</title>
        <authorList>
            <consortium name="The Broad Institute Genomics Platform"/>
            <consortium name="The Broad Institute Genome Sequencing Center for Infectious Disease"/>
            <person name="Wu L."/>
            <person name="Ma J."/>
        </authorList>
    </citation>
    <scope>NUCLEOTIDE SEQUENCE [LARGE SCALE GENOMIC DNA]</scope>
    <source>
        <strain evidence="11">JCM 16021</strain>
    </source>
</reference>
<keyword evidence="3 7" id="KW-0812">Transmembrane</keyword>
<feature type="domain" description="ABC3 transporter permease C-terminal" evidence="8">
    <location>
        <begin position="721"/>
        <end position="837"/>
    </location>
</feature>
<feature type="transmembrane region" description="Helical" evidence="7">
    <location>
        <begin position="495"/>
        <end position="515"/>
    </location>
</feature>
<evidence type="ECO:0000259" key="8">
    <source>
        <dbReference type="Pfam" id="PF02687"/>
    </source>
</evidence>
<keyword evidence="11" id="KW-1185">Reference proteome</keyword>
<feature type="transmembrane region" description="Helical" evidence="7">
    <location>
        <begin position="270"/>
        <end position="295"/>
    </location>
</feature>
<evidence type="ECO:0000313" key="11">
    <source>
        <dbReference type="Proteomes" id="UP001500575"/>
    </source>
</evidence>
<feature type="domain" description="MacB-like periplasmic core" evidence="9">
    <location>
        <begin position="17"/>
        <end position="237"/>
    </location>
</feature>
<feature type="transmembrane region" description="Helical" evidence="7">
    <location>
        <begin position="413"/>
        <end position="433"/>
    </location>
</feature>
<feature type="transmembrane region" description="Helical" evidence="7">
    <location>
        <begin position="318"/>
        <end position="348"/>
    </location>
</feature>
<feature type="transmembrane region" description="Helical" evidence="7">
    <location>
        <begin position="368"/>
        <end position="386"/>
    </location>
</feature>
<evidence type="ECO:0000256" key="3">
    <source>
        <dbReference type="ARBA" id="ARBA00022692"/>
    </source>
</evidence>
<evidence type="ECO:0000256" key="1">
    <source>
        <dbReference type="ARBA" id="ARBA00004651"/>
    </source>
</evidence>
<dbReference type="PANTHER" id="PTHR30572:SF4">
    <property type="entry name" value="ABC TRANSPORTER PERMEASE YTRF"/>
    <property type="match status" value="1"/>
</dbReference>
<comment type="caution">
    <text evidence="10">The sequence shown here is derived from an EMBL/GenBank/DDBJ whole genome shotgun (WGS) entry which is preliminary data.</text>
</comment>
<evidence type="ECO:0000256" key="6">
    <source>
        <dbReference type="ARBA" id="ARBA00038076"/>
    </source>
</evidence>
<feature type="transmembrane region" description="Helical" evidence="7">
    <location>
        <begin position="771"/>
        <end position="796"/>
    </location>
</feature>
<dbReference type="Pfam" id="PF02687">
    <property type="entry name" value="FtsX"/>
    <property type="match status" value="2"/>
</dbReference>
<feature type="domain" description="MacB-like periplasmic core" evidence="9">
    <location>
        <begin position="494"/>
        <end position="688"/>
    </location>
</feature>
<dbReference type="EMBL" id="BAAAQQ010000012">
    <property type="protein sequence ID" value="GAA2127697.1"/>
    <property type="molecule type" value="Genomic_DNA"/>
</dbReference>
<comment type="similarity">
    <text evidence="6">Belongs to the ABC-4 integral membrane protein family.</text>
</comment>
<gene>
    <name evidence="10" type="ORF">GCM10009843_27430</name>
</gene>
<dbReference type="Pfam" id="PF12704">
    <property type="entry name" value="MacB_PCD"/>
    <property type="match status" value="2"/>
</dbReference>
<accession>A0ABP5K947</accession>
<sequence>MLRVALKSLLGRKLRLLLSTFAIVLGVAFVAGSLVFSDTLSRSFTALFASTVGDVVVRPEGGTTQQGGPSALTIDASVVDELDDVDGVARVDGNVFAVGVYVVDRDRKVVGGLGPPALAGNWSDAPAAGGEGLALVEGVEPHGPDEVVLDDSTAERAGYAVGDAVPLISPRGESLMQPTLVGIAGFPDGGSLNGATFAAFDTATAQDLFLDGEDVFNDIWVTGEDGVSQEELRAAVAPLLPDGVEAVTGDAAADESASDLLEAISFITTFLLIFAGIALVVGAFLIVNTFSMLVAQRSRELALLRALGASRRQVTRSVLVEAFVLGALGSTIGLGLGVLLAMLLRVVFGQFGLDLSGQPLIFQPTTVLASYAVGIVVTMVAAYLPARRTGRIAPVQAMRDDIALPEASLHRRLLVGVAMLVAGAGVLTTGLFADVPRPGWWVGAGVLLMLLGTATASPVLARPFLALARAVYARLFGTVGNLAGQNSLRNPRRTAATASALMIGLALAATMAIVGDSAKASVDKTIEDNFVGDYVVSNTFGGEFNTTIADQMADVDGVDSVVRQRYQFTEVEGDDDALGAIDPSAVEPLRLDVTEGSAADFVDGTVLVQRSFADEHDLGVGDEVEVAVPSGDQKWPVVGIVEDNPVVFASVVTTLTTLADAGFEEADNALIVFAEPGAGAALEDRLDEVVADLPIVTVKDQAAFAEEQRAPIDQFVLIIFALLGLALIIAVLGIVNTLALSVIERTREVGLLRAIGLSRGQLRRMITLESVVISVLGALLGTVMGLVFGIALMYSLRDEGLEVISVPTGQLLVFVLLSLVIGVLAAVFPARRAARLDVLRAIATE</sequence>
<organism evidence="10 11">
    <name type="scientific">Nocardioides bigeumensis</name>
    <dbReference type="NCBI Taxonomy" id="433657"/>
    <lineage>
        <taxon>Bacteria</taxon>
        <taxon>Bacillati</taxon>
        <taxon>Actinomycetota</taxon>
        <taxon>Actinomycetes</taxon>
        <taxon>Propionibacteriales</taxon>
        <taxon>Nocardioidaceae</taxon>
        <taxon>Nocardioides</taxon>
    </lineage>
</organism>
<feature type="transmembrane region" description="Helical" evidence="7">
    <location>
        <begin position="715"/>
        <end position="743"/>
    </location>
</feature>
<dbReference type="InterPro" id="IPR003838">
    <property type="entry name" value="ABC3_permease_C"/>
</dbReference>
<dbReference type="Proteomes" id="UP001500575">
    <property type="component" value="Unassembled WGS sequence"/>
</dbReference>
<dbReference type="InterPro" id="IPR050250">
    <property type="entry name" value="Macrolide_Exporter_MacB"/>
</dbReference>
<evidence type="ECO:0000256" key="2">
    <source>
        <dbReference type="ARBA" id="ARBA00022475"/>
    </source>
</evidence>
<feature type="transmembrane region" description="Helical" evidence="7">
    <location>
        <begin position="439"/>
        <end position="461"/>
    </location>
</feature>
<dbReference type="InterPro" id="IPR025857">
    <property type="entry name" value="MacB_PCD"/>
</dbReference>
<feature type="domain" description="ABC3 transporter permease C-terminal" evidence="8">
    <location>
        <begin position="273"/>
        <end position="393"/>
    </location>
</feature>
<keyword evidence="5 7" id="KW-0472">Membrane</keyword>